<evidence type="ECO:0000259" key="10">
    <source>
        <dbReference type="PROSITE" id="PS50011"/>
    </source>
</evidence>
<evidence type="ECO:0000256" key="7">
    <source>
        <dbReference type="ARBA" id="ARBA00047899"/>
    </source>
</evidence>
<evidence type="ECO:0000313" key="12">
    <source>
        <dbReference type="Proteomes" id="UP000265618"/>
    </source>
</evidence>
<feature type="compositionally biased region" description="Basic residues" evidence="9">
    <location>
        <begin position="441"/>
        <end position="450"/>
    </location>
</feature>
<dbReference type="PROSITE" id="PS00108">
    <property type="entry name" value="PROTEIN_KINASE_ST"/>
    <property type="match status" value="1"/>
</dbReference>
<reference evidence="11 12" key="1">
    <citation type="journal article" date="2018" name="PLoS ONE">
        <title>The draft genome of Kipferlia bialata reveals reductive genome evolution in fornicate parasites.</title>
        <authorList>
            <person name="Tanifuji G."/>
            <person name="Takabayashi S."/>
            <person name="Kume K."/>
            <person name="Takagi M."/>
            <person name="Nakayama T."/>
            <person name="Kamikawa R."/>
            <person name="Inagaki Y."/>
            <person name="Hashimoto T."/>
        </authorList>
    </citation>
    <scope>NUCLEOTIDE SEQUENCE [LARGE SCALE GENOMIC DNA]</scope>
    <source>
        <strain evidence="11">NY0173</strain>
    </source>
</reference>
<dbReference type="GO" id="GO:0005524">
    <property type="term" value="F:ATP binding"/>
    <property type="evidence" value="ECO:0007669"/>
    <property type="project" value="UniProtKB-KW"/>
</dbReference>
<dbReference type="PROSITE" id="PS50011">
    <property type="entry name" value="PROTEIN_KINASE_DOM"/>
    <property type="match status" value="1"/>
</dbReference>
<gene>
    <name evidence="11" type="ORF">KIPB_004671</name>
</gene>
<proteinExistence type="predicted"/>
<evidence type="ECO:0000256" key="5">
    <source>
        <dbReference type="ARBA" id="ARBA00022777"/>
    </source>
</evidence>
<dbReference type="EMBL" id="BDIP01001019">
    <property type="protein sequence ID" value="GIQ83364.1"/>
    <property type="molecule type" value="Genomic_DNA"/>
</dbReference>
<comment type="catalytic activity">
    <reaction evidence="7">
        <text>L-threonyl-[protein] + ATP = O-phospho-L-threonyl-[protein] + ADP + H(+)</text>
        <dbReference type="Rhea" id="RHEA:46608"/>
        <dbReference type="Rhea" id="RHEA-COMP:11060"/>
        <dbReference type="Rhea" id="RHEA-COMP:11605"/>
        <dbReference type="ChEBI" id="CHEBI:15378"/>
        <dbReference type="ChEBI" id="CHEBI:30013"/>
        <dbReference type="ChEBI" id="CHEBI:30616"/>
        <dbReference type="ChEBI" id="CHEBI:61977"/>
        <dbReference type="ChEBI" id="CHEBI:456216"/>
        <dbReference type="EC" id="2.7.11.1"/>
    </reaction>
</comment>
<evidence type="ECO:0000256" key="6">
    <source>
        <dbReference type="ARBA" id="ARBA00022840"/>
    </source>
</evidence>
<feature type="compositionally biased region" description="Low complexity" evidence="9">
    <location>
        <begin position="540"/>
        <end position="569"/>
    </location>
</feature>
<feature type="compositionally biased region" description="Basic and acidic residues" evidence="9">
    <location>
        <begin position="411"/>
        <end position="440"/>
    </location>
</feature>
<protein>
    <recommendedName>
        <fullName evidence="1">non-specific serine/threonine protein kinase</fullName>
        <ecNumber evidence="1">2.7.11.1</ecNumber>
    </recommendedName>
</protein>
<dbReference type="SUPFAM" id="SSF56112">
    <property type="entry name" value="Protein kinase-like (PK-like)"/>
    <property type="match status" value="1"/>
</dbReference>
<comment type="caution">
    <text evidence="11">The sequence shown here is derived from an EMBL/GenBank/DDBJ whole genome shotgun (WGS) entry which is preliminary data.</text>
</comment>
<keyword evidence="12" id="KW-1185">Reference proteome</keyword>
<keyword evidence="2" id="KW-0723">Serine/threonine-protein kinase</keyword>
<dbReference type="InterPro" id="IPR008271">
    <property type="entry name" value="Ser/Thr_kinase_AS"/>
</dbReference>
<sequence length="660" mass="71792">MEHVGVIGDPFEDDALSAELDPLGAVAGEYGVEREVEFDPLSHPLSGGEGLAGHATLGQAEEEIDMTLLDADERATADAEVRLLSSLTHEHIVNYHGDWVEDGALYVLMEYAEGGDLDAYLRNTSSPLPESLVRRWFKQLLSAVVTIHERGIVHRDIKPGNVMLSATQDILLGDFGVARTLGPSQMAQTAVGTPFSLSPEQCSGLGYGPPSDMWALGCLIYELMCRSKPFGASNMAALVVKILQAEPDPMPPTYSPDLRILVSACLGKAAGERPSARELSEQPYFDDVYYAGITAPEHIVGVTGVKADGESGVEVRGNMGLPPDASAAPSSPLPPSTMAAWIGNVQDRLQSLDRAFNSPVVKGDASPSHRVDSTEGVYDSPRQEDASPTHSPLRVAQPPSPLRIVDQIASSDRHNGGDVPREERPEYRDPVRDEQAEMRERKRKFHRERREKREREEREKEDRLRSHRERVRQAGRQGSAQVAKVIRSRGERSRSVSVSASGRPKGERASQIGQGREAEVGATPPRGVSVSRVSGRRQSRGSVSGLPVSVSVRPKSRAKSTSSVRSSQSHPRRRPSAKPSPARTKASKAKREARTPASKTPTLRRKTESVAEFLKRQRASQVKGGDDVTVEIFSPYGDYTSSSDDSDTESVLNITNVSNI</sequence>
<feature type="domain" description="Protein kinase" evidence="10">
    <location>
        <begin position="41"/>
        <end position="285"/>
    </location>
</feature>
<keyword evidence="5" id="KW-0418">Kinase</keyword>
<dbReference type="PANTHER" id="PTHR44899:SF3">
    <property type="entry name" value="SERINE_THREONINE-PROTEIN KINASE NEK1"/>
    <property type="match status" value="1"/>
</dbReference>
<accession>A0A9K3CU59</accession>
<evidence type="ECO:0000256" key="3">
    <source>
        <dbReference type="ARBA" id="ARBA00022679"/>
    </source>
</evidence>
<dbReference type="EC" id="2.7.11.1" evidence="1"/>
<dbReference type="InterPro" id="IPR000719">
    <property type="entry name" value="Prot_kinase_dom"/>
</dbReference>
<dbReference type="AlphaFoldDB" id="A0A9K3CU59"/>
<evidence type="ECO:0000256" key="2">
    <source>
        <dbReference type="ARBA" id="ARBA00022527"/>
    </source>
</evidence>
<dbReference type="OrthoDB" id="346907at2759"/>
<dbReference type="Proteomes" id="UP000265618">
    <property type="component" value="Unassembled WGS sequence"/>
</dbReference>
<dbReference type="InterPro" id="IPR011009">
    <property type="entry name" value="Kinase-like_dom_sf"/>
</dbReference>
<evidence type="ECO:0000256" key="1">
    <source>
        <dbReference type="ARBA" id="ARBA00012513"/>
    </source>
</evidence>
<evidence type="ECO:0000256" key="8">
    <source>
        <dbReference type="ARBA" id="ARBA00048679"/>
    </source>
</evidence>
<dbReference type="InterPro" id="IPR051131">
    <property type="entry name" value="NEK_Ser/Thr_kinase_NIMA"/>
</dbReference>
<name>A0A9K3CU59_9EUKA</name>
<dbReference type="SMART" id="SM00220">
    <property type="entry name" value="S_TKc"/>
    <property type="match status" value="1"/>
</dbReference>
<evidence type="ECO:0000256" key="4">
    <source>
        <dbReference type="ARBA" id="ARBA00022741"/>
    </source>
</evidence>
<dbReference type="PANTHER" id="PTHR44899">
    <property type="entry name" value="CAMK FAMILY PROTEIN KINASE"/>
    <property type="match status" value="1"/>
</dbReference>
<comment type="catalytic activity">
    <reaction evidence="8">
        <text>L-seryl-[protein] + ATP = O-phospho-L-seryl-[protein] + ADP + H(+)</text>
        <dbReference type="Rhea" id="RHEA:17989"/>
        <dbReference type="Rhea" id="RHEA-COMP:9863"/>
        <dbReference type="Rhea" id="RHEA-COMP:11604"/>
        <dbReference type="ChEBI" id="CHEBI:15378"/>
        <dbReference type="ChEBI" id="CHEBI:29999"/>
        <dbReference type="ChEBI" id="CHEBI:30616"/>
        <dbReference type="ChEBI" id="CHEBI:83421"/>
        <dbReference type="ChEBI" id="CHEBI:456216"/>
        <dbReference type="EC" id="2.7.11.1"/>
    </reaction>
</comment>
<evidence type="ECO:0000256" key="9">
    <source>
        <dbReference type="SAM" id="MobiDB-lite"/>
    </source>
</evidence>
<evidence type="ECO:0000313" key="11">
    <source>
        <dbReference type="EMBL" id="GIQ83364.1"/>
    </source>
</evidence>
<feature type="region of interest" description="Disordered" evidence="9">
    <location>
        <begin position="358"/>
        <end position="624"/>
    </location>
</feature>
<feature type="compositionally biased region" description="Basic and acidic residues" evidence="9">
    <location>
        <begin position="451"/>
        <end position="464"/>
    </location>
</feature>
<feature type="compositionally biased region" description="Basic and acidic residues" evidence="9">
    <location>
        <begin position="605"/>
        <end position="615"/>
    </location>
</feature>
<dbReference type="Pfam" id="PF00069">
    <property type="entry name" value="Pkinase"/>
    <property type="match status" value="1"/>
</dbReference>
<keyword evidence="6" id="KW-0067">ATP-binding</keyword>
<dbReference type="Gene3D" id="1.10.510.10">
    <property type="entry name" value="Transferase(Phosphotransferase) domain 1"/>
    <property type="match status" value="1"/>
</dbReference>
<keyword evidence="3" id="KW-0808">Transferase</keyword>
<keyword evidence="4" id="KW-0547">Nucleotide-binding</keyword>
<organism evidence="11 12">
    <name type="scientific">Kipferlia bialata</name>
    <dbReference type="NCBI Taxonomy" id="797122"/>
    <lineage>
        <taxon>Eukaryota</taxon>
        <taxon>Metamonada</taxon>
        <taxon>Carpediemonas-like organisms</taxon>
        <taxon>Kipferlia</taxon>
    </lineage>
</organism>
<dbReference type="GO" id="GO:0004674">
    <property type="term" value="F:protein serine/threonine kinase activity"/>
    <property type="evidence" value="ECO:0007669"/>
    <property type="project" value="UniProtKB-KW"/>
</dbReference>